<dbReference type="Proteomes" id="UP001600941">
    <property type="component" value="Unassembled WGS sequence"/>
</dbReference>
<feature type="transmembrane region" description="Helical" evidence="6">
    <location>
        <begin position="225"/>
        <end position="244"/>
    </location>
</feature>
<keyword evidence="9" id="KW-1185">Reference proteome</keyword>
<feature type="transmembrane region" description="Helical" evidence="6">
    <location>
        <begin position="109"/>
        <end position="131"/>
    </location>
</feature>
<evidence type="ECO:0000256" key="5">
    <source>
        <dbReference type="ARBA" id="ARBA00023136"/>
    </source>
</evidence>
<evidence type="ECO:0000313" key="9">
    <source>
        <dbReference type="Proteomes" id="UP001600941"/>
    </source>
</evidence>
<dbReference type="InterPro" id="IPR003838">
    <property type="entry name" value="ABC3_permease_C"/>
</dbReference>
<keyword evidence="5 6" id="KW-0472">Membrane</keyword>
<proteinExistence type="predicted"/>
<feature type="domain" description="ABC3 transporter permease C-terminal" evidence="7">
    <location>
        <begin position="257"/>
        <end position="375"/>
    </location>
</feature>
<evidence type="ECO:0000256" key="3">
    <source>
        <dbReference type="ARBA" id="ARBA00022692"/>
    </source>
</evidence>
<feature type="transmembrane region" description="Helical" evidence="6">
    <location>
        <begin position="59"/>
        <end position="81"/>
    </location>
</feature>
<keyword evidence="2" id="KW-1003">Cell membrane</keyword>
<dbReference type="RefSeq" id="WP_227209811.1">
    <property type="nucleotide sequence ID" value="NZ_BAABZQ010000001.1"/>
</dbReference>
<gene>
    <name evidence="8" type="ORF">K340107D12_47590</name>
</gene>
<evidence type="ECO:0000313" key="8">
    <source>
        <dbReference type="EMBL" id="GAA6501943.1"/>
    </source>
</evidence>
<feature type="transmembrane region" description="Helical" evidence="6">
    <location>
        <begin position="12"/>
        <end position="31"/>
    </location>
</feature>
<dbReference type="InterPro" id="IPR038766">
    <property type="entry name" value="Membrane_comp_ABC_pdt"/>
</dbReference>
<feature type="transmembrane region" description="Helical" evidence="6">
    <location>
        <begin position="151"/>
        <end position="174"/>
    </location>
</feature>
<accession>A0ABQ0BZG8</accession>
<evidence type="ECO:0000256" key="4">
    <source>
        <dbReference type="ARBA" id="ARBA00022989"/>
    </source>
</evidence>
<feature type="transmembrane region" description="Helical" evidence="6">
    <location>
        <begin position="256"/>
        <end position="278"/>
    </location>
</feature>
<evidence type="ECO:0000256" key="1">
    <source>
        <dbReference type="ARBA" id="ARBA00004651"/>
    </source>
</evidence>
<dbReference type="PANTHER" id="PTHR30287">
    <property type="entry name" value="MEMBRANE COMPONENT OF PREDICTED ABC SUPERFAMILY METABOLITE UPTAKE TRANSPORTER"/>
    <property type="match status" value="1"/>
</dbReference>
<keyword evidence="3 6" id="KW-0812">Transmembrane</keyword>
<reference evidence="8 9" key="1">
    <citation type="submission" date="2024-04" db="EMBL/GenBank/DDBJ databases">
        <title>Defined microbial consortia suppress multidrug-resistant proinflammatory Enterobacteriaceae via ecological control.</title>
        <authorList>
            <person name="Furuichi M."/>
            <person name="Kawaguchi T."/>
            <person name="Pust M."/>
            <person name="Yasuma K."/>
            <person name="Plichta D."/>
            <person name="Hasegawa N."/>
            <person name="Ohya T."/>
            <person name="Bhattarai S."/>
            <person name="Sasajima S."/>
            <person name="Aoto Y."/>
            <person name="Tuganbaev T."/>
            <person name="Yaginuma M."/>
            <person name="Ueda M."/>
            <person name="Okahashi N."/>
            <person name="Amafuji K."/>
            <person name="Kiridooshi Y."/>
            <person name="Sugita K."/>
            <person name="Strazar M."/>
            <person name="Skelly A."/>
            <person name="Suda W."/>
            <person name="Hattori M."/>
            <person name="Nakamoto N."/>
            <person name="Caballero S."/>
            <person name="Norman J."/>
            <person name="Olle B."/>
            <person name="Tanoue T."/>
            <person name="Arita M."/>
            <person name="Bucci V."/>
            <person name="Atarashi K."/>
            <person name="Xavier R."/>
            <person name="Honda K."/>
        </authorList>
    </citation>
    <scope>NUCLEOTIDE SEQUENCE [LARGE SCALE GENOMIC DNA]</scope>
    <source>
        <strain evidence="9">k34-0107-D12</strain>
    </source>
</reference>
<organism evidence="8 9">
    <name type="scientific">Blautia parvula</name>
    <dbReference type="NCBI Taxonomy" id="2877527"/>
    <lineage>
        <taxon>Bacteria</taxon>
        <taxon>Bacillati</taxon>
        <taxon>Bacillota</taxon>
        <taxon>Clostridia</taxon>
        <taxon>Lachnospirales</taxon>
        <taxon>Lachnospiraceae</taxon>
        <taxon>Blautia</taxon>
    </lineage>
</organism>
<evidence type="ECO:0000256" key="6">
    <source>
        <dbReference type="SAM" id="Phobius"/>
    </source>
</evidence>
<comment type="caution">
    <text evidence="8">The sequence shown here is derived from an EMBL/GenBank/DDBJ whole genome shotgun (WGS) entry which is preliminary data.</text>
</comment>
<feature type="transmembrane region" description="Helical" evidence="6">
    <location>
        <begin position="345"/>
        <end position="367"/>
    </location>
</feature>
<evidence type="ECO:0000256" key="2">
    <source>
        <dbReference type="ARBA" id="ARBA00022475"/>
    </source>
</evidence>
<dbReference type="Pfam" id="PF02687">
    <property type="entry name" value="FtsX"/>
    <property type="match status" value="2"/>
</dbReference>
<protein>
    <submittedName>
        <fullName evidence="8">ABC transporter permease</fullName>
    </submittedName>
</protein>
<dbReference type="PANTHER" id="PTHR30287:SF2">
    <property type="entry name" value="BLL1001 PROTEIN"/>
    <property type="match status" value="1"/>
</dbReference>
<sequence length="384" mass="42812">MVVGLKDAAKFTGIFIISCCAVFVCTLFLNFNMDMAGIRDEIAPGPVTVFYEAQVSSGKMISCVSGGCLLLTSVLMLFFYIKHYIDSHRKELGILKALGYSDFKIARGFWVFGFSVLFGTGVGFGGAFLLMPRFYRVMNEENILPDIAVQFHFSLLVCLVLIPAAFFSALAVLYGCRKLGSPVLTLLSGKQGGIFKIRRQKKSGRKNLSFLQDLRQSTARSRISLVFFIGFASFCYSSMMQMTFGMDELASPMFTAIIFVIGIVLSFTTLLLSVTTVVDSNTKTIAMMRVFGYSQKDCRKAILDGYRPVAYTGFAIGTAYQYGLVKGMVSIIFKDVPEVPDYTFNWQALFITLLSFAVVYECMMLCYSVRIKNISLKEIMLERV</sequence>
<evidence type="ECO:0000259" key="7">
    <source>
        <dbReference type="Pfam" id="PF02687"/>
    </source>
</evidence>
<comment type="subcellular location">
    <subcellularLocation>
        <location evidence="1">Cell membrane</location>
        <topology evidence="1">Multi-pass membrane protein</topology>
    </subcellularLocation>
</comment>
<keyword evidence="4 6" id="KW-1133">Transmembrane helix</keyword>
<name>A0ABQ0BZG8_9FIRM</name>
<feature type="transmembrane region" description="Helical" evidence="6">
    <location>
        <begin position="309"/>
        <end position="333"/>
    </location>
</feature>
<dbReference type="EMBL" id="BAABZQ010000001">
    <property type="protein sequence ID" value="GAA6501943.1"/>
    <property type="molecule type" value="Genomic_DNA"/>
</dbReference>
<feature type="domain" description="ABC3 transporter permease C-terminal" evidence="7">
    <location>
        <begin position="67"/>
        <end position="176"/>
    </location>
</feature>